<dbReference type="AlphaFoldDB" id="A0AAN0RHS9"/>
<name>A0AAN0RHS9_9RHOB</name>
<keyword evidence="2" id="KW-0969">Cilium</keyword>
<evidence type="ECO:0000256" key="1">
    <source>
        <dbReference type="SAM" id="MobiDB-lite"/>
    </source>
</evidence>
<keyword evidence="2" id="KW-0282">Flagellum</keyword>
<organism evidence="2 3">
    <name type="scientific">Planktomarina temperata RCA23</name>
    <dbReference type="NCBI Taxonomy" id="666509"/>
    <lineage>
        <taxon>Bacteria</taxon>
        <taxon>Pseudomonadati</taxon>
        <taxon>Pseudomonadota</taxon>
        <taxon>Alphaproteobacteria</taxon>
        <taxon>Rhodobacterales</taxon>
        <taxon>Paracoccaceae</taxon>
        <taxon>Planktomarina</taxon>
    </lineage>
</organism>
<proteinExistence type="predicted"/>
<keyword evidence="3" id="KW-1185">Reference proteome</keyword>
<dbReference type="SUPFAM" id="SSF52540">
    <property type="entry name" value="P-loop containing nucleoside triphosphate hydrolases"/>
    <property type="match status" value="1"/>
</dbReference>
<accession>A0AAN0RHS9</accession>
<evidence type="ECO:0000313" key="2">
    <source>
        <dbReference type="EMBL" id="AII86360.1"/>
    </source>
</evidence>
<dbReference type="Gene3D" id="3.40.50.300">
    <property type="entry name" value="P-loop containing nucleotide triphosphate hydrolases"/>
    <property type="match status" value="1"/>
</dbReference>
<protein>
    <submittedName>
        <fullName evidence="2">Flagellar biosynthesis protein FlhF</fullName>
    </submittedName>
</protein>
<evidence type="ECO:0000313" key="3">
    <source>
        <dbReference type="Proteomes" id="UP000028680"/>
    </source>
</evidence>
<keyword evidence="2" id="KW-0966">Cell projection</keyword>
<sequence length="438" mass="47999">MKGINMPTITVTAPDSAMAMDEVVRQLGSEAYILSTSHQDGLVQIKASLDPLNSSPRRPKAIQTVFEKEMEKQFYSFPKVQTDPAKDGIKNPVKKSSEQIVEQDSLTTPGKQAARIEPSLKIVPSQAKPGQDTREEKENQSIEARVTKLEQELKLISPFGLEEKISKEGVLSAPLSSSLTHHSLVQLGFDRNLIHASMLIQSAQGLPTSNTNLIAHLSKQMVAHEAPSTLDADVILVVGPSGSGKTTLSAKFASMIHENTKTRGVKFVSLANINRPHSSLLRHYAKLLDAPISRWSISRPKAWRPIESNTIQIIDVACTTNEIIEIWPELQAHFGDHKVQVIMAIPSGLATDRLSNELDKATELNAHVVLTKLDEFEFSIPEFSKLLTKAAKVGWLTGSTDLKGNLAKATSQIMEQHLQAYAIEPTTEVDNTSLGKNS</sequence>
<gene>
    <name evidence="2" type="primary">flhF</name>
    <name evidence="2" type="ORF">RCA23_c08040</name>
</gene>
<dbReference type="Proteomes" id="UP000028680">
    <property type="component" value="Chromosome"/>
</dbReference>
<dbReference type="InterPro" id="IPR027417">
    <property type="entry name" value="P-loop_NTPase"/>
</dbReference>
<dbReference type="KEGG" id="ptp:RCA23_c08040"/>
<feature type="compositionally biased region" description="Basic and acidic residues" evidence="1">
    <location>
        <begin position="131"/>
        <end position="141"/>
    </location>
</feature>
<dbReference type="EMBL" id="CP003984">
    <property type="protein sequence ID" value="AII86360.1"/>
    <property type="molecule type" value="Genomic_DNA"/>
</dbReference>
<reference evidence="2 3" key="1">
    <citation type="journal article" date="2014" name="ISME J.">
        <title>Adaptation of an abundant Roseobacter RCA organism to pelagic systems revealed by genomic and transcriptomic analyses.</title>
        <authorList>
            <person name="Voget S."/>
            <person name="Wemheuer B."/>
            <person name="Brinkhoff T."/>
            <person name="Vollmers J."/>
            <person name="Dietrich S."/>
            <person name="Giebel H.A."/>
            <person name="Beardsley C."/>
            <person name="Sardemann C."/>
            <person name="Bakenhus I."/>
            <person name="Billerbeck S."/>
            <person name="Daniel R."/>
            <person name="Simon M."/>
        </authorList>
    </citation>
    <scope>NUCLEOTIDE SEQUENCE [LARGE SCALE GENOMIC DNA]</scope>
    <source>
        <strain evidence="2 3">RCA23</strain>
    </source>
</reference>
<feature type="compositionally biased region" description="Polar residues" evidence="1">
    <location>
        <begin position="98"/>
        <end position="110"/>
    </location>
</feature>
<feature type="region of interest" description="Disordered" evidence="1">
    <location>
        <begin position="81"/>
        <end position="141"/>
    </location>
</feature>